<gene>
    <name evidence="2" type="primary">LOC109003319</name>
</gene>
<dbReference type="RefSeq" id="XP_018836960.1">
    <property type="nucleotide sequence ID" value="XM_018981415.1"/>
</dbReference>
<dbReference type="Gramene" id="Jr14_22250_p1">
    <property type="protein sequence ID" value="cds.Jr14_22250_p1"/>
    <property type="gene ID" value="Jr14_22250"/>
</dbReference>
<dbReference type="GeneID" id="109003319"/>
<organism evidence="1 2">
    <name type="scientific">Juglans regia</name>
    <name type="common">English walnut</name>
    <dbReference type="NCBI Taxonomy" id="51240"/>
    <lineage>
        <taxon>Eukaryota</taxon>
        <taxon>Viridiplantae</taxon>
        <taxon>Streptophyta</taxon>
        <taxon>Embryophyta</taxon>
        <taxon>Tracheophyta</taxon>
        <taxon>Spermatophyta</taxon>
        <taxon>Magnoliopsida</taxon>
        <taxon>eudicotyledons</taxon>
        <taxon>Gunneridae</taxon>
        <taxon>Pentapetalae</taxon>
        <taxon>rosids</taxon>
        <taxon>fabids</taxon>
        <taxon>Fagales</taxon>
        <taxon>Juglandaceae</taxon>
        <taxon>Juglans</taxon>
    </lineage>
</organism>
<evidence type="ECO:0000313" key="1">
    <source>
        <dbReference type="Proteomes" id="UP000235220"/>
    </source>
</evidence>
<accession>A0A2I4FZ81</accession>
<proteinExistence type="predicted"/>
<dbReference type="Proteomes" id="UP000235220">
    <property type="component" value="Chromosome 14"/>
</dbReference>
<reference evidence="2" key="1">
    <citation type="submission" date="2025-08" db="UniProtKB">
        <authorList>
            <consortium name="RefSeq"/>
        </authorList>
    </citation>
    <scope>IDENTIFICATION</scope>
    <source>
        <tissue evidence="2">Leaves</tissue>
    </source>
</reference>
<dbReference type="OrthoDB" id="1938246at2759"/>
<dbReference type="AlphaFoldDB" id="A0A2I4FZ81"/>
<sequence>MDAKLGGGPYFKWRSLWESRDVVREGMRWRVGNRKKIKIWVDKWMSTPSSYMVQSPVSTLGREATVAELIDENTGCWNYDLVRESFNKEEVAIFYTIPVSRMSLEDKLYWGPTKNELFSVKSAHYIAMEIIRQYGGEQSVRNGVNQLEETSGHVLWSCVTTSNKSELEGMAFIFKKVWQRSNWIFENSFQSPIEVIAATMTNREEYIQAKGADIFEISGSAPVNRNVSKCYLASSNIIPL</sequence>
<keyword evidence="1" id="KW-1185">Reference proteome</keyword>
<protein>
    <submittedName>
        <fullName evidence="2">Uncharacterized protein LOC109003319</fullName>
    </submittedName>
</protein>
<name>A0A2I4FZ81_JUGRE</name>
<evidence type="ECO:0000313" key="2">
    <source>
        <dbReference type="RefSeq" id="XP_018836960.1"/>
    </source>
</evidence>
<dbReference type="KEGG" id="jre:109003319"/>